<dbReference type="RefSeq" id="XP_025423532.1">
    <property type="nucleotide sequence ID" value="XM_025567747.1"/>
</dbReference>
<name>A0A8B8GMA6_9HEMI</name>
<protein>
    <submittedName>
        <fullName evidence="3">Uncharacterized protein LOC112692923</fullName>
    </submittedName>
</protein>
<accession>A0A8B8GMA6</accession>
<proteinExistence type="predicted"/>
<dbReference type="GeneID" id="112692923"/>
<gene>
    <name evidence="3" type="primary">LOC112692923</name>
</gene>
<dbReference type="Proteomes" id="UP000694846">
    <property type="component" value="Unplaced"/>
</dbReference>
<dbReference type="PROSITE" id="PS50181">
    <property type="entry name" value="FBOX"/>
    <property type="match status" value="1"/>
</dbReference>
<dbReference type="Gene3D" id="1.20.1280.50">
    <property type="match status" value="1"/>
</dbReference>
<dbReference type="AlphaFoldDB" id="A0A8B8GMA6"/>
<dbReference type="OrthoDB" id="2095648at2759"/>
<feature type="domain" description="F-box" evidence="1">
    <location>
        <begin position="13"/>
        <end position="63"/>
    </location>
</feature>
<evidence type="ECO:0000259" key="1">
    <source>
        <dbReference type="PROSITE" id="PS50181"/>
    </source>
</evidence>
<dbReference type="InterPro" id="IPR036047">
    <property type="entry name" value="F-box-like_dom_sf"/>
</dbReference>
<reference evidence="3" key="1">
    <citation type="submission" date="2025-08" db="UniProtKB">
        <authorList>
            <consortium name="RefSeq"/>
        </authorList>
    </citation>
    <scope>IDENTIFICATION</scope>
    <source>
        <tissue evidence="3">Whole body</tissue>
    </source>
</reference>
<dbReference type="Pfam" id="PF00646">
    <property type="entry name" value="F-box"/>
    <property type="match status" value="1"/>
</dbReference>
<sequence length="376" mass="44401">MNSIFEQVGQMEADIECNLPSELIEMIICHFDGRTMLQFKLLSKRYYAIANNACHHNRLWKKICNKEIPKQYIFDLFNKQIDKFVSLESISEIEYEGLYKHWLQWQNTVFNKMLISEQHFLGLDNINIIVCHKLEVKVIFKKHMCILSLIEHDKKVCMENYILESYNPNMQQSIMPNSQTIINQYRKDLQKRMTYYRNGLVVYTDQTPGGNPKKYYTVQLTCANTNTFTTQSWYNCYLNLKPKLFKRGLCFKFRSIMCASIEHGLVIGRTPYDDIIIYDISKRYCMILHSWLDGKYSKATAMYIYLNILFIGTENGYLLAYRLKCRDDLLNLKKSNILLEDRLNIGPIIKLDIMDYMNIKAVIVASSSKVLWIKID</sequence>
<evidence type="ECO:0000313" key="3">
    <source>
        <dbReference type="RefSeq" id="XP_025423532.1"/>
    </source>
</evidence>
<dbReference type="InterPro" id="IPR001810">
    <property type="entry name" value="F-box_dom"/>
</dbReference>
<evidence type="ECO:0000313" key="2">
    <source>
        <dbReference type="Proteomes" id="UP000694846"/>
    </source>
</evidence>
<organism evidence="2 3">
    <name type="scientific">Sipha flava</name>
    <name type="common">yellow sugarcane aphid</name>
    <dbReference type="NCBI Taxonomy" id="143950"/>
    <lineage>
        <taxon>Eukaryota</taxon>
        <taxon>Metazoa</taxon>
        <taxon>Ecdysozoa</taxon>
        <taxon>Arthropoda</taxon>
        <taxon>Hexapoda</taxon>
        <taxon>Insecta</taxon>
        <taxon>Pterygota</taxon>
        <taxon>Neoptera</taxon>
        <taxon>Paraneoptera</taxon>
        <taxon>Hemiptera</taxon>
        <taxon>Sternorrhyncha</taxon>
        <taxon>Aphidomorpha</taxon>
        <taxon>Aphidoidea</taxon>
        <taxon>Aphididae</taxon>
        <taxon>Sipha</taxon>
    </lineage>
</organism>
<dbReference type="SUPFAM" id="SSF81383">
    <property type="entry name" value="F-box domain"/>
    <property type="match status" value="1"/>
</dbReference>
<keyword evidence="2" id="KW-1185">Reference proteome</keyword>